<reference evidence="3 4" key="1">
    <citation type="submission" date="2021-06" db="EMBL/GenBank/DDBJ databases">
        <title>A haploid diamondback moth (Plutella xylostella L.) genome assembly resolves 31 chromosomes and identifies a diamide resistance mutation.</title>
        <authorList>
            <person name="Ward C.M."/>
            <person name="Perry K.D."/>
            <person name="Baker G."/>
            <person name="Powis K."/>
            <person name="Heckel D.G."/>
            <person name="Baxter S.W."/>
        </authorList>
    </citation>
    <scope>NUCLEOTIDE SEQUENCE [LARGE SCALE GENOMIC DNA]</scope>
    <source>
        <strain evidence="3 4">LV</strain>
        <tissue evidence="3">Single pupa</tissue>
    </source>
</reference>
<evidence type="ECO:0000256" key="1">
    <source>
        <dbReference type="SAM" id="SignalP"/>
    </source>
</evidence>
<gene>
    <name evidence="3" type="ORF">JYU34_007736</name>
</gene>
<keyword evidence="4" id="KW-1185">Reference proteome</keyword>
<name>A0ABQ7QR38_PLUXY</name>
<organism evidence="3 4">
    <name type="scientific">Plutella xylostella</name>
    <name type="common">Diamondback moth</name>
    <name type="synonym">Plutella maculipennis</name>
    <dbReference type="NCBI Taxonomy" id="51655"/>
    <lineage>
        <taxon>Eukaryota</taxon>
        <taxon>Metazoa</taxon>
        <taxon>Ecdysozoa</taxon>
        <taxon>Arthropoda</taxon>
        <taxon>Hexapoda</taxon>
        <taxon>Insecta</taxon>
        <taxon>Pterygota</taxon>
        <taxon>Neoptera</taxon>
        <taxon>Endopterygota</taxon>
        <taxon>Lepidoptera</taxon>
        <taxon>Glossata</taxon>
        <taxon>Ditrysia</taxon>
        <taxon>Yponomeutoidea</taxon>
        <taxon>Plutellidae</taxon>
        <taxon>Plutella</taxon>
    </lineage>
</organism>
<dbReference type="Gene3D" id="2.10.25.10">
    <property type="entry name" value="Laminin"/>
    <property type="match status" value="1"/>
</dbReference>
<feature type="chain" id="PRO_5045867886" description="TIL domain-containing protein" evidence="1">
    <location>
        <begin position="20"/>
        <end position="134"/>
    </location>
</feature>
<dbReference type="CDD" id="cd19941">
    <property type="entry name" value="TIL"/>
    <property type="match status" value="1"/>
</dbReference>
<dbReference type="EMBL" id="JAHIBW010000010">
    <property type="protein sequence ID" value="KAG7307531.1"/>
    <property type="molecule type" value="Genomic_DNA"/>
</dbReference>
<protein>
    <recommendedName>
        <fullName evidence="2">TIL domain-containing protein</fullName>
    </recommendedName>
</protein>
<feature type="domain" description="TIL" evidence="2">
    <location>
        <begin position="28"/>
        <end position="88"/>
    </location>
</feature>
<dbReference type="InterPro" id="IPR036084">
    <property type="entry name" value="Ser_inhib-like_sf"/>
</dbReference>
<proteinExistence type="predicted"/>
<dbReference type="SUPFAM" id="SSF57567">
    <property type="entry name" value="Serine protease inhibitors"/>
    <property type="match status" value="1"/>
</dbReference>
<evidence type="ECO:0000313" key="4">
    <source>
        <dbReference type="Proteomes" id="UP000823941"/>
    </source>
</evidence>
<comment type="caution">
    <text evidence="3">The sequence shown here is derived from an EMBL/GenBank/DDBJ whole genome shotgun (WGS) entry which is preliminary data.</text>
</comment>
<sequence length="134" mass="15223">MYSLWALLIFPCIFPALRCHRWSRCVKQLEEFSLCAWRCPPTCVNVHHMRTAGGKLCPRRFSCRVGCRCAAGYLRDEWQGKCVRIEDCSAHHECPPGQALDLDLQCTATSFDQIKVVSSLGNNTVYALNVDNQQ</sequence>
<dbReference type="Proteomes" id="UP000823941">
    <property type="component" value="Chromosome 10"/>
</dbReference>
<evidence type="ECO:0000259" key="2">
    <source>
        <dbReference type="Pfam" id="PF01826"/>
    </source>
</evidence>
<accession>A0ABQ7QR38</accession>
<evidence type="ECO:0000313" key="3">
    <source>
        <dbReference type="EMBL" id="KAG7307531.1"/>
    </source>
</evidence>
<keyword evidence="1" id="KW-0732">Signal</keyword>
<feature type="signal peptide" evidence="1">
    <location>
        <begin position="1"/>
        <end position="19"/>
    </location>
</feature>
<dbReference type="Pfam" id="PF01826">
    <property type="entry name" value="TIL"/>
    <property type="match status" value="1"/>
</dbReference>
<dbReference type="InterPro" id="IPR002919">
    <property type="entry name" value="TIL_dom"/>
</dbReference>